<dbReference type="InterPro" id="IPR029058">
    <property type="entry name" value="AB_hydrolase_fold"/>
</dbReference>
<dbReference type="AlphaFoldDB" id="A0A843TPC8"/>
<reference evidence="2" key="1">
    <citation type="submission" date="2017-07" db="EMBL/GenBank/DDBJ databases">
        <title>Taro Niue Genome Assembly and Annotation.</title>
        <authorList>
            <person name="Atibalentja N."/>
            <person name="Keating K."/>
            <person name="Fields C.J."/>
        </authorList>
    </citation>
    <scope>NUCLEOTIDE SEQUENCE</scope>
    <source>
        <strain evidence="2">Niue_2</strain>
        <tissue evidence="2">Leaf</tissue>
    </source>
</reference>
<dbReference type="GO" id="GO:0080032">
    <property type="term" value="F:methyl jasmonate esterase activity"/>
    <property type="evidence" value="ECO:0007669"/>
    <property type="project" value="TreeGrafter"/>
</dbReference>
<keyword evidence="1" id="KW-0378">Hydrolase</keyword>
<sequence length="112" mass="12217">MSTVAVAMERFPDRVAVAVFLAAFVGDVFSKSSIPEEDLTLGKALIRAGSYFVDDLATETPFSQKGYGSVKKVYIMCDEDLLVTIDQVPAVAGLAANFLMDEVLKMQEELFL</sequence>
<evidence type="ECO:0000313" key="2">
    <source>
        <dbReference type="EMBL" id="MQL71867.1"/>
    </source>
</evidence>
<accession>A0A843TPC8</accession>
<dbReference type="OrthoDB" id="408373at2759"/>
<name>A0A843TPC8_COLES</name>
<dbReference type="GO" id="GO:0080031">
    <property type="term" value="F:methyl salicylate esterase activity"/>
    <property type="evidence" value="ECO:0007669"/>
    <property type="project" value="TreeGrafter"/>
</dbReference>
<dbReference type="GO" id="GO:0009696">
    <property type="term" value="P:salicylic acid metabolic process"/>
    <property type="evidence" value="ECO:0007669"/>
    <property type="project" value="TreeGrafter"/>
</dbReference>
<dbReference type="GO" id="GO:0080030">
    <property type="term" value="F:methyl indole-3-acetate esterase activity"/>
    <property type="evidence" value="ECO:0007669"/>
    <property type="project" value="TreeGrafter"/>
</dbReference>
<proteinExistence type="predicted"/>
<dbReference type="EMBL" id="NMUH01000112">
    <property type="protein sequence ID" value="MQL71867.1"/>
    <property type="molecule type" value="Genomic_DNA"/>
</dbReference>
<protein>
    <submittedName>
        <fullName evidence="2">Uncharacterized protein</fullName>
    </submittedName>
</protein>
<dbReference type="Proteomes" id="UP000652761">
    <property type="component" value="Unassembled WGS sequence"/>
</dbReference>
<dbReference type="GO" id="GO:0009694">
    <property type="term" value="P:jasmonic acid metabolic process"/>
    <property type="evidence" value="ECO:0007669"/>
    <property type="project" value="TreeGrafter"/>
</dbReference>
<organism evidence="2 3">
    <name type="scientific">Colocasia esculenta</name>
    <name type="common">Wild taro</name>
    <name type="synonym">Arum esculentum</name>
    <dbReference type="NCBI Taxonomy" id="4460"/>
    <lineage>
        <taxon>Eukaryota</taxon>
        <taxon>Viridiplantae</taxon>
        <taxon>Streptophyta</taxon>
        <taxon>Embryophyta</taxon>
        <taxon>Tracheophyta</taxon>
        <taxon>Spermatophyta</taxon>
        <taxon>Magnoliopsida</taxon>
        <taxon>Liliopsida</taxon>
        <taxon>Araceae</taxon>
        <taxon>Aroideae</taxon>
        <taxon>Colocasieae</taxon>
        <taxon>Colocasia</taxon>
    </lineage>
</organism>
<dbReference type="PANTHER" id="PTHR10992">
    <property type="entry name" value="METHYLESTERASE FAMILY MEMBER"/>
    <property type="match status" value="1"/>
</dbReference>
<comment type="caution">
    <text evidence="2">The sequence shown here is derived from an EMBL/GenBank/DDBJ whole genome shotgun (WGS) entry which is preliminary data.</text>
</comment>
<evidence type="ECO:0000256" key="1">
    <source>
        <dbReference type="ARBA" id="ARBA00022801"/>
    </source>
</evidence>
<keyword evidence="3" id="KW-1185">Reference proteome</keyword>
<evidence type="ECO:0000313" key="3">
    <source>
        <dbReference type="Proteomes" id="UP000652761"/>
    </source>
</evidence>
<gene>
    <name evidence="2" type="ORF">Taro_004227</name>
</gene>
<dbReference type="PANTHER" id="PTHR10992:SF1083">
    <property type="entry name" value="METHYLESTERASE 1"/>
    <property type="match status" value="1"/>
</dbReference>
<dbReference type="InterPro" id="IPR045889">
    <property type="entry name" value="MES/HNL"/>
</dbReference>
<dbReference type="Gene3D" id="3.40.50.1820">
    <property type="entry name" value="alpha/beta hydrolase"/>
    <property type="match status" value="1"/>
</dbReference>